<dbReference type="GO" id="GO:0016627">
    <property type="term" value="F:oxidoreductase activity, acting on the CH-CH group of donors"/>
    <property type="evidence" value="ECO:0007669"/>
    <property type="project" value="TreeGrafter"/>
</dbReference>
<evidence type="ECO:0000259" key="2">
    <source>
        <dbReference type="Pfam" id="PF01243"/>
    </source>
</evidence>
<comment type="caution">
    <text evidence="3">The sequence shown here is derived from an EMBL/GenBank/DDBJ whole genome shotgun (WGS) entry which is preliminary data.</text>
</comment>
<dbReference type="EMBL" id="AOID01000021">
    <property type="protein sequence ID" value="ELY68735.1"/>
    <property type="molecule type" value="Genomic_DNA"/>
</dbReference>
<dbReference type="Proteomes" id="UP000011632">
    <property type="component" value="Unassembled WGS sequence"/>
</dbReference>
<evidence type="ECO:0000313" key="4">
    <source>
        <dbReference type="Proteomes" id="UP000011632"/>
    </source>
</evidence>
<name>L9Y3V3_9EURY</name>
<dbReference type="InterPro" id="IPR011576">
    <property type="entry name" value="Pyridox_Oxase_N"/>
</dbReference>
<feature type="domain" description="Pyridoxamine 5'-phosphate oxidase N-terminal" evidence="2">
    <location>
        <begin position="13"/>
        <end position="139"/>
    </location>
</feature>
<dbReference type="InterPro" id="IPR012349">
    <property type="entry name" value="Split_barrel_FMN-bd"/>
</dbReference>
<reference evidence="3 4" key="1">
    <citation type="journal article" date="2014" name="PLoS Genet.">
        <title>Phylogenetically driven sequencing of extremely halophilic archaea reveals strategies for static and dynamic osmo-response.</title>
        <authorList>
            <person name="Becker E.A."/>
            <person name="Seitzer P.M."/>
            <person name="Tritt A."/>
            <person name="Larsen D."/>
            <person name="Krusor M."/>
            <person name="Yao A.I."/>
            <person name="Wu D."/>
            <person name="Madern D."/>
            <person name="Eisen J.A."/>
            <person name="Darling A.E."/>
            <person name="Facciotti M.T."/>
        </authorList>
    </citation>
    <scope>NUCLEOTIDE SEQUENCE [LARGE SCALE GENOMIC DNA]</scope>
    <source>
        <strain evidence="3 4">JCM 10478</strain>
    </source>
</reference>
<protein>
    <submittedName>
        <fullName evidence="3">Pyridoxamine 5'-phosphate oxidase-related FMN-binding protein</fullName>
    </submittedName>
</protein>
<dbReference type="Gene3D" id="2.30.110.10">
    <property type="entry name" value="Electron Transport, Fmn-binding Protein, Chain A"/>
    <property type="match status" value="1"/>
</dbReference>
<dbReference type="Pfam" id="PF01243">
    <property type="entry name" value="PNPOx_N"/>
    <property type="match status" value="1"/>
</dbReference>
<dbReference type="PATRIC" id="fig|1227496.3.peg.1320"/>
<dbReference type="InterPro" id="IPR052019">
    <property type="entry name" value="F420H2_bilvrd_red/Heme_oxyg"/>
</dbReference>
<dbReference type="GO" id="GO:0005829">
    <property type="term" value="C:cytosol"/>
    <property type="evidence" value="ECO:0007669"/>
    <property type="project" value="TreeGrafter"/>
</dbReference>
<dbReference type="GO" id="GO:0070967">
    <property type="term" value="F:coenzyme F420 binding"/>
    <property type="evidence" value="ECO:0007669"/>
    <property type="project" value="TreeGrafter"/>
</dbReference>
<dbReference type="SUPFAM" id="SSF50475">
    <property type="entry name" value="FMN-binding split barrel"/>
    <property type="match status" value="1"/>
</dbReference>
<organism evidence="3 4">
    <name type="scientific">Natrinema versiforme JCM 10478</name>
    <dbReference type="NCBI Taxonomy" id="1227496"/>
    <lineage>
        <taxon>Archaea</taxon>
        <taxon>Methanobacteriati</taxon>
        <taxon>Methanobacteriota</taxon>
        <taxon>Stenosarchaea group</taxon>
        <taxon>Halobacteria</taxon>
        <taxon>Halobacteriales</taxon>
        <taxon>Natrialbaceae</taxon>
        <taxon>Natrinema</taxon>
    </lineage>
</organism>
<dbReference type="OrthoDB" id="139492at2157"/>
<dbReference type="RefSeq" id="WP_006430362.1">
    <property type="nucleotide sequence ID" value="NZ_AOID01000021.1"/>
</dbReference>
<accession>L9Y3V3</accession>
<keyword evidence="1" id="KW-0560">Oxidoreductase</keyword>
<proteinExistence type="predicted"/>
<keyword evidence="4" id="KW-1185">Reference proteome</keyword>
<dbReference type="PANTHER" id="PTHR35176:SF6">
    <property type="entry name" value="HEME OXYGENASE HI_0854-RELATED"/>
    <property type="match status" value="1"/>
</dbReference>
<dbReference type="PANTHER" id="PTHR35176">
    <property type="entry name" value="HEME OXYGENASE HI_0854-RELATED"/>
    <property type="match status" value="1"/>
</dbReference>
<sequence>MTDFRGAWTEGDIEDFLQEATIPVRLATHRPDGSLWLVTLWYRYRDGSLECATQANADVVRFLRNDPEIAFDISTNRVPYRGIRGNGTVDISSENATAVLRDLVERYLGDTDSPLADRLLDDDRDEVRIRIEPREIYSWDYTERMGNGSSERGE</sequence>
<evidence type="ECO:0000256" key="1">
    <source>
        <dbReference type="ARBA" id="ARBA00023002"/>
    </source>
</evidence>
<evidence type="ECO:0000313" key="3">
    <source>
        <dbReference type="EMBL" id="ELY68735.1"/>
    </source>
</evidence>
<dbReference type="AlphaFoldDB" id="L9Y3V3"/>
<gene>
    <name evidence="3" type="ORF">C489_06528</name>
</gene>